<protein>
    <submittedName>
        <fullName evidence="8">DMT family transporter</fullName>
    </submittedName>
</protein>
<feature type="transmembrane region" description="Helical" evidence="6">
    <location>
        <begin position="179"/>
        <end position="199"/>
    </location>
</feature>
<keyword evidence="2" id="KW-1003">Cell membrane</keyword>
<keyword evidence="5 6" id="KW-0472">Membrane</keyword>
<comment type="caution">
    <text evidence="8">The sequence shown here is derived from an EMBL/GenBank/DDBJ whole genome shotgun (WGS) entry which is preliminary data.</text>
</comment>
<evidence type="ECO:0000259" key="7">
    <source>
        <dbReference type="Pfam" id="PF00892"/>
    </source>
</evidence>
<sequence>MLKGHLLAFLSVFIWSSLYIQTSLLLESFNPFTLLVLQCFIGYLFLLIVYPKFCKILSLKEELLFLLASLLGIVFYNLFLNLSMEISSPSNVSIIIATSPLWTCICAFFLRIEKPYLLFFVGFFISIFGVVLLNFESFLSFNLKGDILALLSSVSWGLYAILIAKLLHYNIIFCVRKILFYGLLLILPLSFVFDFNFAFYKSLDFINSINLLFVGIFSTGICFVLWFYATKLIGAVSANIYVYLTPVITIVVAFFVLDYKLSLLQIFGVIFVLIGVFVSERKPHNKKTKDSK</sequence>
<gene>
    <name evidence="8" type="ORF">PF021_06990</name>
</gene>
<feature type="transmembrane region" description="Helical" evidence="6">
    <location>
        <begin position="32"/>
        <end position="51"/>
    </location>
</feature>
<dbReference type="EMBL" id="JAQHXR010000004">
    <property type="protein sequence ID" value="MDA3969413.1"/>
    <property type="molecule type" value="Genomic_DNA"/>
</dbReference>
<dbReference type="SUPFAM" id="SSF103481">
    <property type="entry name" value="Multidrug resistance efflux transporter EmrE"/>
    <property type="match status" value="2"/>
</dbReference>
<name>A0ABT4VFC8_9HELI</name>
<dbReference type="PANTHER" id="PTHR32322:SF18">
    <property type="entry name" value="S-ADENOSYLMETHIONINE_S-ADENOSYLHOMOCYSTEINE TRANSPORTER"/>
    <property type="match status" value="1"/>
</dbReference>
<evidence type="ECO:0000256" key="1">
    <source>
        <dbReference type="ARBA" id="ARBA00004651"/>
    </source>
</evidence>
<keyword evidence="4 6" id="KW-1133">Transmembrane helix</keyword>
<evidence type="ECO:0000256" key="2">
    <source>
        <dbReference type="ARBA" id="ARBA00022475"/>
    </source>
</evidence>
<dbReference type="Pfam" id="PF00892">
    <property type="entry name" value="EamA"/>
    <property type="match status" value="2"/>
</dbReference>
<organism evidence="8 9">
    <name type="scientific">Helicobacter ibis</name>
    <dbReference type="NCBI Taxonomy" id="2962633"/>
    <lineage>
        <taxon>Bacteria</taxon>
        <taxon>Pseudomonadati</taxon>
        <taxon>Campylobacterota</taxon>
        <taxon>Epsilonproteobacteria</taxon>
        <taxon>Campylobacterales</taxon>
        <taxon>Helicobacteraceae</taxon>
        <taxon>Helicobacter</taxon>
    </lineage>
</organism>
<feature type="transmembrane region" description="Helical" evidence="6">
    <location>
        <begin position="63"/>
        <end position="80"/>
    </location>
</feature>
<dbReference type="Proteomes" id="UP001210261">
    <property type="component" value="Unassembled WGS sequence"/>
</dbReference>
<comment type="subcellular location">
    <subcellularLocation>
        <location evidence="1">Cell membrane</location>
        <topology evidence="1">Multi-pass membrane protein</topology>
    </subcellularLocation>
</comment>
<feature type="domain" description="EamA" evidence="7">
    <location>
        <begin position="144"/>
        <end position="278"/>
    </location>
</feature>
<proteinExistence type="predicted"/>
<keyword evidence="3 6" id="KW-0812">Transmembrane</keyword>
<dbReference type="InterPro" id="IPR000620">
    <property type="entry name" value="EamA_dom"/>
</dbReference>
<feature type="transmembrane region" description="Helical" evidence="6">
    <location>
        <begin position="147"/>
        <end position="167"/>
    </location>
</feature>
<evidence type="ECO:0000256" key="5">
    <source>
        <dbReference type="ARBA" id="ARBA00023136"/>
    </source>
</evidence>
<dbReference type="PANTHER" id="PTHR32322">
    <property type="entry name" value="INNER MEMBRANE TRANSPORTER"/>
    <property type="match status" value="1"/>
</dbReference>
<feature type="transmembrane region" description="Helical" evidence="6">
    <location>
        <begin position="117"/>
        <end position="135"/>
    </location>
</feature>
<evidence type="ECO:0000256" key="4">
    <source>
        <dbReference type="ARBA" id="ARBA00022989"/>
    </source>
</evidence>
<feature type="transmembrane region" description="Helical" evidence="6">
    <location>
        <begin position="263"/>
        <end position="279"/>
    </location>
</feature>
<evidence type="ECO:0000313" key="8">
    <source>
        <dbReference type="EMBL" id="MDA3969413.1"/>
    </source>
</evidence>
<feature type="domain" description="EamA" evidence="7">
    <location>
        <begin position="3"/>
        <end position="134"/>
    </location>
</feature>
<evidence type="ECO:0000313" key="9">
    <source>
        <dbReference type="Proteomes" id="UP001210261"/>
    </source>
</evidence>
<evidence type="ECO:0000256" key="6">
    <source>
        <dbReference type="SAM" id="Phobius"/>
    </source>
</evidence>
<feature type="transmembrane region" description="Helical" evidence="6">
    <location>
        <begin position="205"/>
        <end position="228"/>
    </location>
</feature>
<accession>A0ABT4VFC8</accession>
<feature type="transmembrane region" description="Helical" evidence="6">
    <location>
        <begin position="240"/>
        <end position="257"/>
    </location>
</feature>
<dbReference type="InterPro" id="IPR037185">
    <property type="entry name" value="EmrE-like"/>
</dbReference>
<dbReference type="InterPro" id="IPR050638">
    <property type="entry name" value="AA-Vitamin_Transporters"/>
</dbReference>
<reference evidence="8 9" key="1">
    <citation type="submission" date="2023-01" db="EMBL/GenBank/DDBJ databases">
        <title>Description of Helicobacter ibis sp. nov. isolated from faecal droppings of black-faced ibis (Theristicus melanopis).</title>
        <authorList>
            <person name="Lopez-Cantillo M."/>
            <person name="Vidal-Veuthey B."/>
            <person name="Mella A."/>
            <person name="De La Haba R."/>
            <person name="Collado L."/>
        </authorList>
    </citation>
    <scope>NUCLEOTIDE SEQUENCE [LARGE SCALE GENOMIC DNA]</scope>
    <source>
        <strain evidence="8 9">A82</strain>
    </source>
</reference>
<dbReference type="Gene3D" id="1.10.3730.20">
    <property type="match status" value="1"/>
</dbReference>
<feature type="transmembrane region" description="Helical" evidence="6">
    <location>
        <begin position="7"/>
        <end position="26"/>
    </location>
</feature>
<keyword evidence="9" id="KW-1185">Reference proteome</keyword>
<dbReference type="RefSeq" id="WP_271021769.1">
    <property type="nucleotide sequence ID" value="NZ_JAQHXR010000004.1"/>
</dbReference>
<evidence type="ECO:0000256" key="3">
    <source>
        <dbReference type="ARBA" id="ARBA00022692"/>
    </source>
</evidence>
<feature type="transmembrane region" description="Helical" evidence="6">
    <location>
        <begin position="92"/>
        <end position="110"/>
    </location>
</feature>